<accession>A0A6N8J6F3</accession>
<evidence type="ECO:0008006" key="3">
    <source>
        <dbReference type="Google" id="ProtNLM"/>
    </source>
</evidence>
<organism evidence="1 2">
    <name type="scientific">Chitinophaga oryziterrae</name>
    <dbReference type="NCBI Taxonomy" id="1031224"/>
    <lineage>
        <taxon>Bacteria</taxon>
        <taxon>Pseudomonadati</taxon>
        <taxon>Bacteroidota</taxon>
        <taxon>Chitinophagia</taxon>
        <taxon>Chitinophagales</taxon>
        <taxon>Chitinophagaceae</taxon>
        <taxon>Chitinophaga</taxon>
    </lineage>
</organism>
<dbReference type="EMBL" id="WRXO01000002">
    <property type="protein sequence ID" value="MVT40780.1"/>
    <property type="molecule type" value="Genomic_DNA"/>
</dbReference>
<name>A0A6N8J6F3_9BACT</name>
<comment type="caution">
    <text evidence="1">The sequence shown here is derived from an EMBL/GenBank/DDBJ whole genome shotgun (WGS) entry which is preliminary data.</text>
</comment>
<proteinExistence type="predicted"/>
<dbReference type="Proteomes" id="UP000468388">
    <property type="component" value="Unassembled WGS sequence"/>
</dbReference>
<evidence type="ECO:0000313" key="1">
    <source>
        <dbReference type="EMBL" id="MVT40780.1"/>
    </source>
</evidence>
<evidence type="ECO:0000313" key="2">
    <source>
        <dbReference type="Proteomes" id="UP000468388"/>
    </source>
</evidence>
<dbReference type="AlphaFoldDB" id="A0A6N8J6F3"/>
<sequence length="507" mass="59248">MAKADMLNRLINTLTKAEKRYFRLYTSLQQGSKDYVHLFDLLEKQSFKNAAAIKEIFLQQHAGSSYEVCSKYLYKILLDCLLHLRLQRDQTAIITTGILKADILFERSLHEEALKQLQKIQGLAGERENELLLLWAKQQEIRLLNQLNFPDLTEAVLLQKQANINLSLKKLQQHHEQTSLYEILRHRLLYQGMARSVRQQEALDGLVTQEEILAASATPAVRKTHLLFQAHYFLITGDYTAALQLFHDLEILFETHAYLFDDTPADHLLVIEGILDSLRAAKRYKELHSFLDKVRRFKSDGAYFEVMVQRLLFIYELGSYIDSGNFPAALILQKQFAVTLQKSMHLLDIGKQAEIYLYQALVHLGNDDINQAHNAIDQVLQQSNLYSSLPIYRTFRLVHLLIQYELGNYEYIRYETRAFRRHLQPDSKRSYLLERTVIKFLSGGEVPAVTTIRLALWKKVNTSFDKIRADKYERQQLKLFDFSSWIEAKLKKKPLGEVLKEKYEREY</sequence>
<dbReference type="OrthoDB" id="714416at2"/>
<reference evidence="1 2" key="1">
    <citation type="submission" date="2019-12" db="EMBL/GenBank/DDBJ databases">
        <title>The draft genomic sequence of strain Chitinophaga oryziterrae JCM 16595.</title>
        <authorList>
            <person name="Zhang X."/>
        </authorList>
    </citation>
    <scope>NUCLEOTIDE SEQUENCE [LARGE SCALE GENOMIC DNA]</scope>
    <source>
        <strain evidence="1 2">JCM 16595</strain>
    </source>
</reference>
<gene>
    <name evidence="1" type="ORF">GO495_09340</name>
</gene>
<dbReference type="RefSeq" id="WP_157299414.1">
    <property type="nucleotide sequence ID" value="NZ_BAAAZB010000010.1"/>
</dbReference>
<protein>
    <recommendedName>
        <fullName evidence="3">Tetratricopeptide repeat protein</fullName>
    </recommendedName>
</protein>
<keyword evidence="2" id="KW-1185">Reference proteome</keyword>